<keyword evidence="2" id="KW-0934">Plastid</keyword>
<protein>
    <submittedName>
        <fullName evidence="2">Preprotein-translocase subunit g</fullName>
    </submittedName>
</protein>
<accession>A0A1Z1M3M2</accession>
<keyword evidence="1" id="KW-0472">Membrane</keyword>
<organism evidence="2">
    <name type="scientific">Polysiphonia sp</name>
    <dbReference type="NCBI Taxonomy" id="1967842"/>
    <lineage>
        <taxon>Eukaryota</taxon>
        <taxon>Rhodophyta</taxon>
        <taxon>Florideophyceae</taxon>
        <taxon>Rhodymeniophycidae</taxon>
        <taxon>Ceramiales</taxon>
        <taxon>Rhodomelaceae</taxon>
        <taxon>Polysiphonioideae</taxon>
        <taxon>Polysiphonia</taxon>
    </lineage>
</organism>
<name>A0A1Z1M3M2_9FLOR</name>
<geneLocation type="chloroplast" evidence="2"/>
<proteinExistence type="predicted"/>
<keyword evidence="1" id="KW-0812">Transmembrane</keyword>
<reference evidence="2" key="1">
    <citation type="journal article" date="2017" name="J. Phycol.">
        <title>Analysis of chloroplast genomes and a supermatrix inform reclassification of the Rhodomelaceae (Rhodophyta).</title>
        <authorList>
            <person name="Diaz-Tapia P."/>
            <person name="Maggs C.A."/>
            <person name="West J.A."/>
            <person name="Verbruggen H."/>
        </authorList>
    </citation>
    <scope>NUCLEOTIDE SEQUENCE</scope>
    <source>
        <strain evidence="2">JH1432</strain>
    </source>
</reference>
<feature type="transmembrane region" description="Helical" evidence="1">
    <location>
        <begin position="45"/>
        <end position="66"/>
    </location>
</feature>
<keyword evidence="2" id="KW-0150">Chloroplast</keyword>
<dbReference type="AlphaFoldDB" id="A0A1Z1M3M2"/>
<evidence type="ECO:0000313" key="2">
    <source>
        <dbReference type="EMBL" id="ARW60626.1"/>
    </source>
</evidence>
<evidence type="ECO:0000256" key="1">
    <source>
        <dbReference type="SAM" id="Phobius"/>
    </source>
</evidence>
<sequence length="67" mass="7862">MLVKILWYFAAFFTVFFVLIDIPNNNNVGPSMSQSQLFNMRSNKFFMQKLIGINVFMFFILTILSLV</sequence>
<feature type="transmembrane region" description="Helical" evidence="1">
    <location>
        <begin position="6"/>
        <end position="24"/>
    </location>
</feature>
<dbReference type="EMBL" id="MF101414">
    <property type="protein sequence ID" value="ARW60626.1"/>
    <property type="molecule type" value="Genomic_DNA"/>
</dbReference>
<keyword evidence="1" id="KW-1133">Transmembrane helix</keyword>
<gene>
    <name evidence="2" type="primary">secG</name>
</gene>